<keyword evidence="5 8" id="KW-0720">Serine protease</keyword>
<evidence type="ECO:0000256" key="5">
    <source>
        <dbReference type="ARBA" id="ARBA00022825"/>
    </source>
</evidence>
<dbReference type="SMART" id="SM00944">
    <property type="entry name" value="Pro-kuma_activ"/>
    <property type="match status" value="1"/>
</dbReference>
<dbReference type="InterPro" id="IPR015366">
    <property type="entry name" value="S53_propep"/>
</dbReference>
<feature type="binding site" evidence="8">
    <location>
        <position position="679"/>
    </location>
    <ligand>
        <name>Ca(2+)</name>
        <dbReference type="ChEBI" id="CHEBI:29108"/>
    </ligand>
</feature>
<feature type="active site" description="Charge relay system" evidence="8">
    <location>
        <position position="344"/>
    </location>
</feature>
<evidence type="ECO:0000256" key="8">
    <source>
        <dbReference type="PROSITE-ProRule" id="PRU01032"/>
    </source>
</evidence>
<dbReference type="CDD" id="cd11377">
    <property type="entry name" value="Pro-peptidase_S53"/>
    <property type="match status" value="1"/>
</dbReference>
<feature type="binding site" evidence="8">
    <location>
        <position position="661"/>
    </location>
    <ligand>
        <name>Ca(2+)</name>
        <dbReference type="ChEBI" id="CHEBI:29108"/>
    </ligand>
</feature>
<sequence length="702" mass="75822">MQLFFIEALVALAALTAASPASKRGMHHVTHERRHTLPAGWTKREKIDGRAVIPLRIGLKQRNLDQADKLLDEVSNPKSDSYAQHWTSRQIADMFAPSQESVDSASDWLAESGGIDPSRIVVSNSKAWIDVNATVSEVESLIKTKYHVYEHSSTGHLHVASGSYSVPAYLSADHIDLIMPTLHFDAKATPGRKGSGDELRKRQDQLRKRQTVRKTLKRAGPYSGAARTISGPNPGSHPKLGAEVAGAGLITDEDSCDIEMTPECLRSLYELPLRSLALPNNSYGIVAYTPNSYRAADLDYFFNEYATRAVGERPILDSIDGGSTDSASVFKNLTDGPAAQLYAESSLDLEYAMALVYPQKVTLFQVGDQLGDATFNNFLDALDPDYCPYEGGDDRDVDGVYPNPNHAGYQGPKDCGTSKATNVISSSYGYNEGDLTPAYQRRQCYEYLKLGLRGVTVLYASGDFDKRQASSSLVCRSRVVECVAAYNETCLASNGTYIHSNAGRFGPSFPANCPYVTAVGATQVPTGTNIIEAMANKVQPEVACETVIRSGGGFSDVFEMPAYQAEAVTNYLTTYPPPFGGDRYNNSGCARGFPDVSANGAHYVIGVLGRFRHVFGTSASSPTFGAVITLINERRLAAGKKGPVGFLNPVLYANPHVLNDVTRGANPGCGTGGFGARPGWDPVTGLGTPNFPRMLDLFLKLP</sequence>
<proteinExistence type="predicted"/>
<evidence type="ECO:0000313" key="12">
    <source>
        <dbReference type="EMBL" id="KAK8047937.1"/>
    </source>
</evidence>
<keyword evidence="13" id="KW-1185">Reference proteome</keyword>
<feature type="compositionally biased region" description="Basic and acidic residues" evidence="9">
    <location>
        <begin position="194"/>
        <end position="207"/>
    </location>
</feature>
<feature type="signal peptide" evidence="10">
    <location>
        <begin position="1"/>
        <end position="18"/>
    </location>
</feature>
<dbReference type="PANTHER" id="PTHR14218:SF19">
    <property type="entry name" value="SERINE PROTEASE AORO, PUTATIVE (AFU_ORTHOLOGUE AFUA_6G10250)-RELATED"/>
    <property type="match status" value="1"/>
</dbReference>
<evidence type="ECO:0000313" key="13">
    <source>
        <dbReference type="Proteomes" id="UP001446871"/>
    </source>
</evidence>
<comment type="caution">
    <text evidence="12">The sequence shown here is derived from an EMBL/GenBank/DDBJ whole genome shotgun (WGS) entry which is preliminary data.</text>
</comment>
<comment type="subcellular location">
    <subcellularLocation>
        <location evidence="1">Secreted</location>
        <location evidence="1">Extracellular space</location>
    </subcellularLocation>
</comment>
<dbReference type="Gene3D" id="3.40.50.200">
    <property type="entry name" value="Peptidase S8/S53 domain"/>
    <property type="match status" value="1"/>
</dbReference>
<organism evidence="12 13">
    <name type="scientific">Apiospora saccharicola</name>
    <dbReference type="NCBI Taxonomy" id="335842"/>
    <lineage>
        <taxon>Eukaryota</taxon>
        <taxon>Fungi</taxon>
        <taxon>Dikarya</taxon>
        <taxon>Ascomycota</taxon>
        <taxon>Pezizomycotina</taxon>
        <taxon>Sordariomycetes</taxon>
        <taxon>Xylariomycetidae</taxon>
        <taxon>Amphisphaeriales</taxon>
        <taxon>Apiosporaceae</taxon>
        <taxon>Apiospora</taxon>
    </lineage>
</organism>
<keyword evidence="4 8" id="KW-0378">Hydrolase</keyword>
<evidence type="ECO:0000256" key="2">
    <source>
        <dbReference type="ARBA" id="ARBA00022670"/>
    </source>
</evidence>
<dbReference type="SUPFAM" id="SSF52743">
    <property type="entry name" value="Subtilisin-like"/>
    <property type="match status" value="1"/>
</dbReference>
<name>A0ABR1TMY3_9PEZI</name>
<evidence type="ECO:0000256" key="3">
    <source>
        <dbReference type="ARBA" id="ARBA00022723"/>
    </source>
</evidence>
<keyword evidence="6 8" id="KW-0106">Calcium</keyword>
<feature type="active site" description="Charge relay system" evidence="8">
    <location>
        <position position="348"/>
    </location>
</feature>
<dbReference type="Pfam" id="PF09286">
    <property type="entry name" value="Pro-kuma_activ"/>
    <property type="match status" value="1"/>
</dbReference>
<dbReference type="InterPro" id="IPR036852">
    <property type="entry name" value="Peptidase_S8/S53_dom_sf"/>
</dbReference>
<evidence type="ECO:0000256" key="10">
    <source>
        <dbReference type="SAM" id="SignalP"/>
    </source>
</evidence>
<dbReference type="SUPFAM" id="SSF54897">
    <property type="entry name" value="Protease propeptides/inhibitors"/>
    <property type="match status" value="1"/>
</dbReference>
<evidence type="ECO:0000256" key="7">
    <source>
        <dbReference type="ARBA" id="ARBA00023145"/>
    </source>
</evidence>
<dbReference type="PROSITE" id="PS51695">
    <property type="entry name" value="SEDOLISIN"/>
    <property type="match status" value="1"/>
</dbReference>
<reference evidence="12 13" key="1">
    <citation type="submission" date="2023-01" db="EMBL/GenBank/DDBJ databases">
        <title>Analysis of 21 Apiospora genomes using comparative genomics revels a genus with tremendous synthesis potential of carbohydrate active enzymes and secondary metabolites.</title>
        <authorList>
            <person name="Sorensen T."/>
        </authorList>
    </citation>
    <scope>NUCLEOTIDE SEQUENCE [LARGE SCALE GENOMIC DNA]</scope>
    <source>
        <strain evidence="12 13">CBS 83171</strain>
    </source>
</reference>
<dbReference type="EMBL" id="JAQQWM010000009">
    <property type="protein sequence ID" value="KAK8047937.1"/>
    <property type="molecule type" value="Genomic_DNA"/>
</dbReference>
<dbReference type="InterPro" id="IPR030400">
    <property type="entry name" value="Sedolisin_dom"/>
</dbReference>
<gene>
    <name evidence="12" type="ORF">PG996_016001</name>
</gene>
<dbReference type="Proteomes" id="UP001446871">
    <property type="component" value="Unassembled WGS sequence"/>
</dbReference>
<evidence type="ECO:0000256" key="1">
    <source>
        <dbReference type="ARBA" id="ARBA00004239"/>
    </source>
</evidence>
<comment type="cofactor">
    <cofactor evidence="8">
        <name>Ca(2+)</name>
        <dbReference type="ChEBI" id="CHEBI:29108"/>
    </cofactor>
    <text evidence="8">Binds 1 Ca(2+) ion per subunit.</text>
</comment>
<feature type="domain" description="Peptidase S53" evidence="11">
    <location>
        <begin position="259"/>
        <end position="701"/>
    </location>
</feature>
<evidence type="ECO:0000256" key="6">
    <source>
        <dbReference type="ARBA" id="ARBA00022837"/>
    </source>
</evidence>
<accession>A0ABR1TMY3</accession>
<dbReference type="PANTHER" id="PTHR14218">
    <property type="entry name" value="PROTEASE S8 TRIPEPTIDYL PEPTIDASE I CLN2"/>
    <property type="match status" value="1"/>
</dbReference>
<keyword evidence="3 8" id="KW-0479">Metal-binding</keyword>
<feature type="binding site" evidence="8">
    <location>
        <position position="681"/>
    </location>
    <ligand>
        <name>Ca(2+)</name>
        <dbReference type="ChEBI" id="CHEBI:29108"/>
    </ligand>
</feature>
<feature type="chain" id="PRO_5046301969" evidence="10">
    <location>
        <begin position="19"/>
        <end position="702"/>
    </location>
</feature>
<feature type="region of interest" description="Disordered" evidence="9">
    <location>
        <begin position="188"/>
        <end position="210"/>
    </location>
</feature>
<evidence type="ECO:0000256" key="4">
    <source>
        <dbReference type="ARBA" id="ARBA00022801"/>
    </source>
</evidence>
<evidence type="ECO:0000259" key="11">
    <source>
        <dbReference type="PROSITE" id="PS51695"/>
    </source>
</evidence>
<evidence type="ECO:0000256" key="9">
    <source>
        <dbReference type="SAM" id="MobiDB-lite"/>
    </source>
</evidence>
<feature type="active site" description="Charge relay system" evidence="8">
    <location>
        <position position="618"/>
    </location>
</feature>
<feature type="binding site" evidence="8">
    <location>
        <position position="660"/>
    </location>
    <ligand>
        <name>Ca(2+)</name>
        <dbReference type="ChEBI" id="CHEBI:29108"/>
    </ligand>
</feature>
<keyword evidence="7" id="KW-0865">Zymogen</keyword>
<keyword evidence="2 8" id="KW-0645">Protease</keyword>
<dbReference type="CDD" id="cd04056">
    <property type="entry name" value="Peptidases_S53"/>
    <property type="match status" value="1"/>
</dbReference>
<protein>
    <submittedName>
        <fullName evidence="12">Tripeptidyl-peptidase 1</fullName>
    </submittedName>
</protein>
<keyword evidence="10" id="KW-0732">Signal</keyword>
<dbReference type="InterPro" id="IPR050819">
    <property type="entry name" value="Tripeptidyl-peptidase_I"/>
</dbReference>